<dbReference type="InterPro" id="IPR024402">
    <property type="entry name" value="DUF2726"/>
</dbReference>
<reference evidence="3" key="1">
    <citation type="submission" date="2016-06" db="EMBL/GenBank/DDBJ databases">
        <authorList>
            <person name="Rodrigo-Torres L."/>
            <person name="Arahal D.R."/>
        </authorList>
    </citation>
    <scope>NUCLEOTIDE SEQUENCE [LARGE SCALE GENOMIC DNA]</scope>
    <source>
        <strain evidence="3">CECT 7224</strain>
    </source>
</reference>
<dbReference type="EMBL" id="FLQZ01000164">
    <property type="protein sequence ID" value="SBT15593.1"/>
    <property type="molecule type" value="Genomic_DNA"/>
</dbReference>
<evidence type="ECO:0000259" key="1">
    <source>
        <dbReference type="Pfam" id="PF10881"/>
    </source>
</evidence>
<sequence>MFTLLIGLLAIGYVVYKLTEDTPKQDPWANKTNTTYRLEPKIEPIRRPQPPRSDNVPIPCTAEKKLSITRNKVDTFSNKVEHKRSEYLTSKNERNFYIALREALPDDYMIHCQTSLMALIQPVEWKNNSRTWAKRMDFVVTDSTTKVICVIELDDRSHQRADRKKRDQYVNEALDGHHKLIRFKASWTYDSENIYQKLKNEIDCPHPRFVSRG</sequence>
<dbReference type="Proteomes" id="UP000092819">
    <property type="component" value="Unassembled WGS sequence"/>
</dbReference>
<gene>
    <name evidence="2" type="ORF">VCE7224_04392</name>
</gene>
<name>A0A1C3JK79_9VIBR</name>
<dbReference type="RefSeq" id="WP_065677732.1">
    <property type="nucleotide sequence ID" value="NZ_AP025464.1"/>
</dbReference>
<feature type="domain" description="DUF2726" evidence="1">
    <location>
        <begin position="87"/>
        <end position="198"/>
    </location>
</feature>
<protein>
    <recommendedName>
        <fullName evidence="1">DUF2726 domain-containing protein</fullName>
    </recommendedName>
</protein>
<evidence type="ECO:0000313" key="2">
    <source>
        <dbReference type="EMBL" id="SBT15593.1"/>
    </source>
</evidence>
<accession>A0A1C3JK79</accession>
<dbReference type="AlphaFoldDB" id="A0A1C3JK79"/>
<evidence type="ECO:0000313" key="3">
    <source>
        <dbReference type="Proteomes" id="UP000092819"/>
    </source>
</evidence>
<keyword evidence="3" id="KW-1185">Reference proteome</keyword>
<dbReference type="Pfam" id="PF10881">
    <property type="entry name" value="DUF2726"/>
    <property type="match status" value="1"/>
</dbReference>
<proteinExistence type="predicted"/>
<organism evidence="2 3">
    <name type="scientific">Vibrio celticus</name>
    <dbReference type="NCBI Taxonomy" id="446372"/>
    <lineage>
        <taxon>Bacteria</taxon>
        <taxon>Pseudomonadati</taxon>
        <taxon>Pseudomonadota</taxon>
        <taxon>Gammaproteobacteria</taxon>
        <taxon>Vibrionales</taxon>
        <taxon>Vibrionaceae</taxon>
        <taxon>Vibrio</taxon>
    </lineage>
</organism>